<reference evidence="2" key="1">
    <citation type="journal article" date="2019" name="Int. J. Syst. Evol. Microbiol.">
        <title>The Global Catalogue of Microorganisms (GCM) 10K type strain sequencing project: providing services to taxonomists for standard genome sequencing and annotation.</title>
        <authorList>
            <consortium name="The Broad Institute Genomics Platform"/>
            <consortium name="The Broad Institute Genome Sequencing Center for Infectious Disease"/>
            <person name="Wu L."/>
            <person name="Ma J."/>
        </authorList>
    </citation>
    <scope>NUCLEOTIDE SEQUENCE [LARGE SCALE GENOMIC DNA]</scope>
    <source>
        <strain evidence="2">IBRC-M 10908</strain>
    </source>
</reference>
<sequence length="222" mass="23700">MRADFPFHVSAVLFDLDGTLVNSTAAVDRHTRLWADRCGLDPEWTIAATRGIADEEFIPRLVPHRDPEAELAWLTALSCRDTEGIRPVPGADRTLDRLPPRRWGVVTAAARTVAAARIAAAGLPEPPLLLTAEDVGSGKPDPEGYLKGAAALGVPPADCLVFEDSPTGRRAGADAGMTVVAVGAPPHDMEVPHLRDFTEAAVSTSADGRLVLARRHRRGSRI</sequence>
<dbReference type="Gene3D" id="3.40.50.1000">
    <property type="entry name" value="HAD superfamily/HAD-like"/>
    <property type="match status" value="1"/>
</dbReference>
<dbReference type="PANTHER" id="PTHR43481">
    <property type="entry name" value="FRUCTOSE-1-PHOSPHATE PHOSPHATASE"/>
    <property type="match status" value="1"/>
</dbReference>
<dbReference type="Pfam" id="PF00702">
    <property type="entry name" value="Hydrolase"/>
    <property type="match status" value="1"/>
</dbReference>
<comment type="caution">
    <text evidence="1">The sequence shown here is derived from an EMBL/GenBank/DDBJ whole genome shotgun (WGS) entry which is preliminary data.</text>
</comment>
<dbReference type="InterPro" id="IPR023214">
    <property type="entry name" value="HAD_sf"/>
</dbReference>
<dbReference type="InterPro" id="IPR051806">
    <property type="entry name" value="HAD-like_SPP"/>
</dbReference>
<dbReference type="SFLD" id="SFLDS00003">
    <property type="entry name" value="Haloacid_Dehalogenase"/>
    <property type="match status" value="1"/>
</dbReference>
<dbReference type="Proteomes" id="UP001595823">
    <property type="component" value="Unassembled WGS sequence"/>
</dbReference>
<dbReference type="InterPro" id="IPR023198">
    <property type="entry name" value="PGP-like_dom2"/>
</dbReference>
<gene>
    <name evidence="1" type="ORF">ACFPET_17025</name>
</gene>
<keyword evidence="1" id="KW-0378">Hydrolase</keyword>
<evidence type="ECO:0000313" key="1">
    <source>
        <dbReference type="EMBL" id="MFC4336907.1"/>
    </source>
</evidence>
<dbReference type="NCBIfam" id="TIGR01509">
    <property type="entry name" value="HAD-SF-IA-v3"/>
    <property type="match status" value="1"/>
</dbReference>
<dbReference type="SUPFAM" id="SSF56784">
    <property type="entry name" value="HAD-like"/>
    <property type="match status" value="1"/>
</dbReference>
<organism evidence="1 2">
    <name type="scientific">Salininema proteolyticum</name>
    <dbReference type="NCBI Taxonomy" id="1607685"/>
    <lineage>
        <taxon>Bacteria</taxon>
        <taxon>Bacillati</taxon>
        <taxon>Actinomycetota</taxon>
        <taxon>Actinomycetes</taxon>
        <taxon>Glycomycetales</taxon>
        <taxon>Glycomycetaceae</taxon>
        <taxon>Salininema</taxon>
    </lineage>
</organism>
<name>A0ABV8U235_9ACTN</name>
<evidence type="ECO:0000313" key="2">
    <source>
        <dbReference type="Proteomes" id="UP001595823"/>
    </source>
</evidence>
<proteinExistence type="predicted"/>
<dbReference type="RefSeq" id="WP_380623321.1">
    <property type="nucleotide sequence ID" value="NZ_JBHSDK010000024.1"/>
</dbReference>
<dbReference type="PANTHER" id="PTHR43481:SF4">
    <property type="entry name" value="GLYCEROL-1-PHOSPHATE PHOSPHOHYDROLASE 1-RELATED"/>
    <property type="match status" value="1"/>
</dbReference>
<keyword evidence="2" id="KW-1185">Reference proteome</keyword>
<dbReference type="GO" id="GO:0016787">
    <property type="term" value="F:hydrolase activity"/>
    <property type="evidence" value="ECO:0007669"/>
    <property type="project" value="UniProtKB-KW"/>
</dbReference>
<dbReference type="PROSITE" id="PS01228">
    <property type="entry name" value="COF_1"/>
    <property type="match status" value="1"/>
</dbReference>
<dbReference type="EMBL" id="JBHSDK010000024">
    <property type="protein sequence ID" value="MFC4336907.1"/>
    <property type="molecule type" value="Genomic_DNA"/>
</dbReference>
<dbReference type="SFLD" id="SFLDG01129">
    <property type="entry name" value="C1.5:_HAD__Beta-PGM__Phosphata"/>
    <property type="match status" value="1"/>
</dbReference>
<dbReference type="InterPro" id="IPR006439">
    <property type="entry name" value="HAD-SF_hydro_IA"/>
</dbReference>
<dbReference type="InterPro" id="IPR036412">
    <property type="entry name" value="HAD-like_sf"/>
</dbReference>
<protein>
    <submittedName>
        <fullName evidence="1">HAD-IA family hydrolase</fullName>
    </submittedName>
</protein>
<dbReference type="Gene3D" id="1.10.150.240">
    <property type="entry name" value="Putative phosphatase, domain 2"/>
    <property type="match status" value="1"/>
</dbReference>
<accession>A0ABV8U235</accession>